<evidence type="ECO:0000313" key="2">
    <source>
        <dbReference type="Proteomes" id="UP000252558"/>
    </source>
</evidence>
<reference evidence="1 2" key="1">
    <citation type="submission" date="2018-07" db="EMBL/GenBank/DDBJ databases">
        <title>Corallincola holothuriorum sp. nov., a new facultative anaerobe isolated from sea cucumber Apostichopus japonicus.</title>
        <authorList>
            <person name="Xia H."/>
        </authorList>
    </citation>
    <scope>NUCLEOTIDE SEQUENCE [LARGE SCALE GENOMIC DNA]</scope>
    <source>
        <strain evidence="1 2">C4</strain>
    </source>
</reference>
<keyword evidence="2" id="KW-1185">Reference proteome</keyword>
<sequence>MNSELRPDWLVALVNDPQWQQQQEVAWQYIYDERSKDAPRWVLDGLKQWFFTAIPTAEMIATPTVNHKERVWRALLEYCPVQTPEGLVWCIQAYMPSSCYWGTRLGKHQDHLRITVQQSFLGAIYSYPWLSDQACLDLFHFIYGKTFQADRRMPFDFEGKERPLLEQNTPNILFRLFLDITAWLGDADEREVVWYTDLEFLFSFLDQVSPELFTEYEFSEEELPTSDMHASGYLINFKDYRSRRRRYRKILRMVANQACYPDFPESQQRFMADYYQRLDTLPAHYQPELQGLWARIKQEVKEEQEVS</sequence>
<dbReference type="RefSeq" id="WP_114336545.1">
    <property type="nucleotide sequence ID" value="NZ_QPID01000001.1"/>
</dbReference>
<gene>
    <name evidence="1" type="ORF">DU002_01310</name>
</gene>
<proteinExistence type="predicted"/>
<organism evidence="1 2">
    <name type="scientific">Corallincola holothuriorum</name>
    <dbReference type="NCBI Taxonomy" id="2282215"/>
    <lineage>
        <taxon>Bacteria</taxon>
        <taxon>Pseudomonadati</taxon>
        <taxon>Pseudomonadota</taxon>
        <taxon>Gammaproteobacteria</taxon>
        <taxon>Alteromonadales</taxon>
        <taxon>Psychromonadaceae</taxon>
        <taxon>Corallincola</taxon>
    </lineage>
</organism>
<accession>A0A368NPZ3</accession>
<comment type="caution">
    <text evidence="1">The sequence shown here is derived from an EMBL/GenBank/DDBJ whole genome shotgun (WGS) entry which is preliminary data.</text>
</comment>
<dbReference type="Proteomes" id="UP000252558">
    <property type="component" value="Unassembled WGS sequence"/>
</dbReference>
<dbReference type="AlphaFoldDB" id="A0A368NPZ3"/>
<name>A0A368NPZ3_9GAMM</name>
<dbReference type="EMBL" id="QPID01000001">
    <property type="protein sequence ID" value="RCU52637.1"/>
    <property type="molecule type" value="Genomic_DNA"/>
</dbReference>
<protein>
    <submittedName>
        <fullName evidence="1">Uncharacterized protein</fullName>
    </submittedName>
</protein>
<evidence type="ECO:0000313" key="1">
    <source>
        <dbReference type="EMBL" id="RCU52637.1"/>
    </source>
</evidence>